<gene>
    <name evidence="5" type="ORF">JZO76_01780</name>
</gene>
<organism evidence="5 6">
    <name type="scientific">Candidatus Enterococcus myersii</name>
    <dbReference type="NCBI Taxonomy" id="2815322"/>
    <lineage>
        <taxon>Bacteria</taxon>
        <taxon>Bacillati</taxon>
        <taxon>Bacillota</taxon>
        <taxon>Bacilli</taxon>
        <taxon>Lactobacillales</taxon>
        <taxon>Enterococcaceae</taxon>
        <taxon>Enterococcus</taxon>
    </lineage>
</organism>
<dbReference type="PANTHER" id="PTHR32308">
    <property type="entry name" value="LYASE BETA SUBUNIT, PUTATIVE (AFU_ORTHOLOGUE AFUA_4G13030)-RELATED"/>
    <property type="match status" value="1"/>
</dbReference>
<feature type="domain" description="HpcH/HpaI aldolase/citrate lyase" evidence="4">
    <location>
        <begin position="14"/>
        <end position="233"/>
    </location>
</feature>
<evidence type="ECO:0000256" key="1">
    <source>
        <dbReference type="ARBA" id="ARBA00001946"/>
    </source>
</evidence>
<keyword evidence="2" id="KW-0479">Metal-binding</keyword>
<dbReference type="InterPro" id="IPR040442">
    <property type="entry name" value="Pyrv_kinase-like_dom_sf"/>
</dbReference>
<evidence type="ECO:0000259" key="4">
    <source>
        <dbReference type="Pfam" id="PF03328"/>
    </source>
</evidence>
<dbReference type="InterPro" id="IPR005000">
    <property type="entry name" value="Aldolase/citrate-lyase_domain"/>
</dbReference>
<evidence type="ECO:0000256" key="3">
    <source>
        <dbReference type="ARBA" id="ARBA00022842"/>
    </source>
</evidence>
<dbReference type="InterPro" id="IPR015813">
    <property type="entry name" value="Pyrv/PenolPyrv_kinase-like_dom"/>
</dbReference>
<dbReference type="EMBL" id="JAFLVT010000002">
    <property type="protein sequence ID" value="MBO0448258.1"/>
    <property type="molecule type" value="Genomic_DNA"/>
</dbReference>
<keyword evidence="3" id="KW-0460">Magnesium</keyword>
<dbReference type="PANTHER" id="PTHR32308:SF10">
    <property type="entry name" value="CITRATE LYASE SUBUNIT BETA"/>
    <property type="match status" value="1"/>
</dbReference>
<proteinExistence type="predicted"/>
<dbReference type="SUPFAM" id="SSF51621">
    <property type="entry name" value="Phosphoenolpyruvate/pyruvate domain"/>
    <property type="match status" value="1"/>
</dbReference>
<accession>A0ABS3H476</accession>
<sequence>MGGNNPMIKNRIRRTMIFLNMQRASLVKDAFVYKPDCVIFDLEDAVAESEKDSARIQLYHTLAELDYQGVERWVRINALDSDLFEEDIRAAVAGGAEGIRLPKTEKAEDVQLVENLVEAAEKEFGREVGSTMLMAALESPLAIINAYEIAGSSKRLMGIALSAGDFTRTMHSKRTNEGNELFYARSQMLVAARAAGVMAFDTVYTDVNDMDGFANEVQMIADMGFDGKSCISPKQISVAHEIFNPTQKEIDHAIHVIEAVKESEDQGIGVLVVDGKMVDIAWVEGAQRVLNLAKASGQYKGDLV</sequence>
<dbReference type="Gene3D" id="3.20.20.60">
    <property type="entry name" value="Phosphoenolpyruvate-binding domains"/>
    <property type="match status" value="1"/>
</dbReference>
<dbReference type="InterPro" id="IPR011206">
    <property type="entry name" value="Citrate_lyase_beta/mcl1/mcl2"/>
</dbReference>
<comment type="caution">
    <text evidence="5">The sequence shown here is derived from an EMBL/GenBank/DDBJ whole genome shotgun (WGS) entry which is preliminary data.</text>
</comment>
<dbReference type="GO" id="GO:0016829">
    <property type="term" value="F:lyase activity"/>
    <property type="evidence" value="ECO:0007669"/>
    <property type="project" value="UniProtKB-KW"/>
</dbReference>
<dbReference type="PIRSF" id="PIRSF015582">
    <property type="entry name" value="Cit_lyase_B"/>
    <property type="match status" value="1"/>
</dbReference>
<dbReference type="Pfam" id="PF03328">
    <property type="entry name" value="HpcH_HpaI"/>
    <property type="match status" value="1"/>
</dbReference>
<keyword evidence="5" id="KW-0456">Lyase</keyword>
<keyword evidence="6" id="KW-1185">Reference proteome</keyword>
<evidence type="ECO:0000313" key="6">
    <source>
        <dbReference type="Proteomes" id="UP000664256"/>
    </source>
</evidence>
<name>A0ABS3H476_9ENTE</name>
<evidence type="ECO:0000313" key="5">
    <source>
        <dbReference type="EMBL" id="MBO0448258.1"/>
    </source>
</evidence>
<dbReference type="Proteomes" id="UP000664256">
    <property type="component" value="Unassembled WGS sequence"/>
</dbReference>
<evidence type="ECO:0000256" key="2">
    <source>
        <dbReference type="ARBA" id="ARBA00022723"/>
    </source>
</evidence>
<reference evidence="5 6" key="1">
    <citation type="submission" date="2021-03" db="EMBL/GenBank/DDBJ databases">
        <title>Enterococcal diversity collection.</title>
        <authorList>
            <person name="Gilmore M.S."/>
            <person name="Schwartzman J."/>
            <person name="Van Tyne D."/>
            <person name="Martin M."/>
            <person name="Earl A.M."/>
            <person name="Manson A.L."/>
            <person name="Straub T."/>
            <person name="Salamzade R."/>
            <person name="Saavedra J."/>
            <person name="Lebreton F."/>
            <person name="Prichula J."/>
            <person name="Schaufler K."/>
            <person name="Gaca A."/>
            <person name="Sgardioli B."/>
            <person name="Wagenaar J."/>
            <person name="Strong T."/>
        </authorList>
    </citation>
    <scope>NUCLEOTIDE SEQUENCE [LARGE SCALE GENOMIC DNA]</scope>
    <source>
        <strain evidence="5 6">MJM12</strain>
    </source>
</reference>
<protein>
    <submittedName>
        <fullName evidence="5">HpcH/HpaI aldolase/citrate lyase family protein</fullName>
    </submittedName>
</protein>
<comment type="cofactor">
    <cofactor evidence="1">
        <name>Mg(2+)</name>
        <dbReference type="ChEBI" id="CHEBI:18420"/>
    </cofactor>
</comment>